<evidence type="ECO:0000313" key="2">
    <source>
        <dbReference type="Proteomes" id="UP001381693"/>
    </source>
</evidence>
<reference evidence="1 2" key="1">
    <citation type="submission" date="2023-11" db="EMBL/GenBank/DDBJ databases">
        <title>Halocaridina rubra genome assembly.</title>
        <authorList>
            <person name="Smith C."/>
        </authorList>
    </citation>
    <scope>NUCLEOTIDE SEQUENCE [LARGE SCALE GENOMIC DNA]</scope>
    <source>
        <strain evidence="1">EP-1</strain>
        <tissue evidence="1">Whole</tissue>
    </source>
</reference>
<keyword evidence="2" id="KW-1185">Reference proteome</keyword>
<dbReference type="Proteomes" id="UP001381693">
    <property type="component" value="Unassembled WGS sequence"/>
</dbReference>
<evidence type="ECO:0000313" key="1">
    <source>
        <dbReference type="EMBL" id="KAK7086414.1"/>
    </source>
</evidence>
<proteinExistence type="predicted"/>
<dbReference type="AlphaFoldDB" id="A0AAN9AGH5"/>
<comment type="caution">
    <text evidence="1">The sequence shown here is derived from an EMBL/GenBank/DDBJ whole genome shotgun (WGS) entry which is preliminary data.</text>
</comment>
<sequence>MGEPSWEELLGSVGWVNPLGKINLGLLDCTRLQMEFHGARTCAKKLFNDTNPIAPGCHTRRPEFSYPRYFVRPLIARAYWG</sequence>
<organism evidence="1 2">
    <name type="scientific">Halocaridina rubra</name>
    <name type="common">Hawaiian red shrimp</name>
    <dbReference type="NCBI Taxonomy" id="373956"/>
    <lineage>
        <taxon>Eukaryota</taxon>
        <taxon>Metazoa</taxon>
        <taxon>Ecdysozoa</taxon>
        <taxon>Arthropoda</taxon>
        <taxon>Crustacea</taxon>
        <taxon>Multicrustacea</taxon>
        <taxon>Malacostraca</taxon>
        <taxon>Eumalacostraca</taxon>
        <taxon>Eucarida</taxon>
        <taxon>Decapoda</taxon>
        <taxon>Pleocyemata</taxon>
        <taxon>Caridea</taxon>
        <taxon>Atyoidea</taxon>
        <taxon>Atyidae</taxon>
        <taxon>Halocaridina</taxon>
    </lineage>
</organism>
<name>A0AAN9AGH5_HALRR</name>
<dbReference type="EMBL" id="JAXCGZ010000209">
    <property type="protein sequence ID" value="KAK7086414.1"/>
    <property type="molecule type" value="Genomic_DNA"/>
</dbReference>
<gene>
    <name evidence="1" type="ORF">SK128_004509</name>
</gene>
<protein>
    <submittedName>
        <fullName evidence="1">Uncharacterized protein</fullName>
    </submittedName>
</protein>
<accession>A0AAN9AGH5</accession>